<sequence>MALFPEEPLDSPQGYFPGKLNQKLNKGRWKIIRKLGWGPHSSCWLAVDTKERNNIEAIKIYTVASSTTETPVNHSAATNERDILKKMWDSDITFNVPVQRDSFYEESEVGRHLCLVLHVLGPSVVSLLEPGIPFLPLHIVKKAVAEIVEALCNLYEKGIIHGAVTPDNILLSSDQQGPAIREFISEHPSVPGKEVTDTQGKTYHVVQSQPLSTSGLSRQSTAVEFADFSMYLSNYSHARIRSQNIPLDGPAAFLPPEASNASAKVNTKADIWMLGCTIYTLIIGHHPFKDAPDSLTAQKVEKVVSNAEADILDTKAMSAQDAKNTTGIIKACLKFRAAERPTAMDLVGYQWVEEGNMCSCGWCSAKAS</sequence>
<evidence type="ECO:0000256" key="3">
    <source>
        <dbReference type="ARBA" id="ARBA00022679"/>
    </source>
</evidence>
<dbReference type="Gene3D" id="3.30.200.20">
    <property type="entry name" value="Phosphorylase Kinase, domain 1"/>
    <property type="match status" value="1"/>
</dbReference>
<dbReference type="InterPro" id="IPR051334">
    <property type="entry name" value="SRPK"/>
</dbReference>
<dbReference type="SUPFAM" id="SSF56112">
    <property type="entry name" value="Protein kinase-like (PK-like)"/>
    <property type="match status" value="1"/>
</dbReference>
<dbReference type="GO" id="GO:0005634">
    <property type="term" value="C:nucleus"/>
    <property type="evidence" value="ECO:0007669"/>
    <property type="project" value="TreeGrafter"/>
</dbReference>
<keyword evidence="11" id="KW-1185">Reference proteome</keyword>
<accession>A0A9P5THG1</accession>
<gene>
    <name evidence="10" type="ORF">CPB84DRAFT_1687224</name>
</gene>
<evidence type="ECO:0000256" key="6">
    <source>
        <dbReference type="ARBA" id="ARBA00022840"/>
    </source>
</evidence>
<dbReference type="InterPro" id="IPR000719">
    <property type="entry name" value="Prot_kinase_dom"/>
</dbReference>
<dbReference type="EC" id="2.7.11.1" evidence="1"/>
<organism evidence="10 11">
    <name type="scientific">Gymnopilus junonius</name>
    <name type="common">Spectacular rustgill mushroom</name>
    <name type="synonym">Gymnopilus spectabilis subsp. junonius</name>
    <dbReference type="NCBI Taxonomy" id="109634"/>
    <lineage>
        <taxon>Eukaryota</taxon>
        <taxon>Fungi</taxon>
        <taxon>Dikarya</taxon>
        <taxon>Basidiomycota</taxon>
        <taxon>Agaricomycotina</taxon>
        <taxon>Agaricomycetes</taxon>
        <taxon>Agaricomycetidae</taxon>
        <taxon>Agaricales</taxon>
        <taxon>Agaricineae</taxon>
        <taxon>Hymenogastraceae</taxon>
        <taxon>Gymnopilus</taxon>
    </lineage>
</organism>
<evidence type="ECO:0000313" key="10">
    <source>
        <dbReference type="EMBL" id="KAF8881396.1"/>
    </source>
</evidence>
<evidence type="ECO:0000256" key="7">
    <source>
        <dbReference type="ARBA" id="ARBA00047899"/>
    </source>
</evidence>
<evidence type="ECO:0000256" key="5">
    <source>
        <dbReference type="ARBA" id="ARBA00022777"/>
    </source>
</evidence>
<evidence type="ECO:0000313" key="11">
    <source>
        <dbReference type="Proteomes" id="UP000724874"/>
    </source>
</evidence>
<dbReference type="GO" id="GO:0004674">
    <property type="term" value="F:protein serine/threonine kinase activity"/>
    <property type="evidence" value="ECO:0007669"/>
    <property type="project" value="UniProtKB-KW"/>
</dbReference>
<feature type="domain" description="Protein kinase" evidence="9">
    <location>
        <begin position="29"/>
        <end position="352"/>
    </location>
</feature>
<keyword evidence="4" id="KW-0547">Nucleotide-binding</keyword>
<keyword evidence="5 10" id="KW-0418">Kinase</keyword>
<evidence type="ECO:0000256" key="2">
    <source>
        <dbReference type="ARBA" id="ARBA00022527"/>
    </source>
</evidence>
<name>A0A9P5THG1_GYMJU</name>
<dbReference type="PANTHER" id="PTHR47634:SF9">
    <property type="entry name" value="PROTEIN KINASE DOMAIN-CONTAINING PROTEIN-RELATED"/>
    <property type="match status" value="1"/>
</dbReference>
<keyword evidence="3" id="KW-0808">Transferase</keyword>
<dbReference type="Pfam" id="PF00069">
    <property type="entry name" value="Pkinase"/>
    <property type="match status" value="2"/>
</dbReference>
<dbReference type="GO" id="GO:0005524">
    <property type="term" value="F:ATP binding"/>
    <property type="evidence" value="ECO:0007669"/>
    <property type="project" value="UniProtKB-KW"/>
</dbReference>
<evidence type="ECO:0000259" key="9">
    <source>
        <dbReference type="PROSITE" id="PS50011"/>
    </source>
</evidence>
<comment type="catalytic activity">
    <reaction evidence="8">
        <text>L-seryl-[protein] + ATP = O-phospho-L-seryl-[protein] + ADP + H(+)</text>
        <dbReference type="Rhea" id="RHEA:17989"/>
        <dbReference type="Rhea" id="RHEA-COMP:9863"/>
        <dbReference type="Rhea" id="RHEA-COMP:11604"/>
        <dbReference type="ChEBI" id="CHEBI:15378"/>
        <dbReference type="ChEBI" id="CHEBI:29999"/>
        <dbReference type="ChEBI" id="CHEBI:30616"/>
        <dbReference type="ChEBI" id="CHEBI:83421"/>
        <dbReference type="ChEBI" id="CHEBI:456216"/>
        <dbReference type="EC" id="2.7.11.1"/>
    </reaction>
</comment>
<keyword evidence="2" id="KW-0723">Serine/threonine-protein kinase</keyword>
<evidence type="ECO:0000256" key="8">
    <source>
        <dbReference type="ARBA" id="ARBA00048679"/>
    </source>
</evidence>
<comment type="catalytic activity">
    <reaction evidence="7">
        <text>L-threonyl-[protein] + ATP = O-phospho-L-threonyl-[protein] + ADP + H(+)</text>
        <dbReference type="Rhea" id="RHEA:46608"/>
        <dbReference type="Rhea" id="RHEA-COMP:11060"/>
        <dbReference type="Rhea" id="RHEA-COMP:11605"/>
        <dbReference type="ChEBI" id="CHEBI:15378"/>
        <dbReference type="ChEBI" id="CHEBI:30013"/>
        <dbReference type="ChEBI" id="CHEBI:30616"/>
        <dbReference type="ChEBI" id="CHEBI:61977"/>
        <dbReference type="ChEBI" id="CHEBI:456216"/>
        <dbReference type="EC" id="2.7.11.1"/>
    </reaction>
</comment>
<reference evidence="10" key="1">
    <citation type="submission" date="2020-11" db="EMBL/GenBank/DDBJ databases">
        <authorList>
            <consortium name="DOE Joint Genome Institute"/>
            <person name="Ahrendt S."/>
            <person name="Riley R."/>
            <person name="Andreopoulos W."/>
            <person name="LaButti K."/>
            <person name="Pangilinan J."/>
            <person name="Ruiz-duenas F.J."/>
            <person name="Barrasa J.M."/>
            <person name="Sanchez-Garcia M."/>
            <person name="Camarero S."/>
            <person name="Miyauchi S."/>
            <person name="Serrano A."/>
            <person name="Linde D."/>
            <person name="Babiker R."/>
            <person name="Drula E."/>
            <person name="Ayuso-Fernandez I."/>
            <person name="Pacheco R."/>
            <person name="Padilla G."/>
            <person name="Ferreira P."/>
            <person name="Barriuso J."/>
            <person name="Kellner H."/>
            <person name="Castanera R."/>
            <person name="Alfaro M."/>
            <person name="Ramirez L."/>
            <person name="Pisabarro A.G."/>
            <person name="Kuo A."/>
            <person name="Tritt A."/>
            <person name="Lipzen A."/>
            <person name="He G."/>
            <person name="Yan M."/>
            <person name="Ng V."/>
            <person name="Cullen D."/>
            <person name="Martin F."/>
            <person name="Rosso M.-N."/>
            <person name="Henrissat B."/>
            <person name="Hibbett D."/>
            <person name="Martinez A.T."/>
            <person name="Grigoriev I.V."/>
        </authorList>
    </citation>
    <scope>NUCLEOTIDE SEQUENCE</scope>
    <source>
        <strain evidence="10">AH 44721</strain>
    </source>
</reference>
<evidence type="ECO:0000256" key="1">
    <source>
        <dbReference type="ARBA" id="ARBA00012513"/>
    </source>
</evidence>
<dbReference type="GO" id="GO:0000245">
    <property type="term" value="P:spliceosomal complex assembly"/>
    <property type="evidence" value="ECO:0007669"/>
    <property type="project" value="TreeGrafter"/>
</dbReference>
<dbReference type="Proteomes" id="UP000724874">
    <property type="component" value="Unassembled WGS sequence"/>
</dbReference>
<dbReference type="GO" id="GO:0005737">
    <property type="term" value="C:cytoplasm"/>
    <property type="evidence" value="ECO:0007669"/>
    <property type="project" value="TreeGrafter"/>
</dbReference>
<comment type="caution">
    <text evidence="10">The sequence shown here is derived from an EMBL/GenBank/DDBJ whole genome shotgun (WGS) entry which is preliminary data.</text>
</comment>
<dbReference type="SMART" id="SM00220">
    <property type="entry name" value="S_TKc"/>
    <property type="match status" value="1"/>
</dbReference>
<dbReference type="InterPro" id="IPR011009">
    <property type="entry name" value="Kinase-like_dom_sf"/>
</dbReference>
<dbReference type="GO" id="GO:0050684">
    <property type="term" value="P:regulation of mRNA processing"/>
    <property type="evidence" value="ECO:0007669"/>
    <property type="project" value="TreeGrafter"/>
</dbReference>
<dbReference type="EMBL" id="JADNYJ010000132">
    <property type="protein sequence ID" value="KAF8881396.1"/>
    <property type="molecule type" value="Genomic_DNA"/>
</dbReference>
<dbReference type="PANTHER" id="PTHR47634">
    <property type="entry name" value="PROTEIN KINASE DOMAIN-CONTAINING PROTEIN-RELATED"/>
    <property type="match status" value="1"/>
</dbReference>
<dbReference type="OrthoDB" id="5979581at2759"/>
<keyword evidence="6" id="KW-0067">ATP-binding</keyword>
<evidence type="ECO:0000256" key="4">
    <source>
        <dbReference type="ARBA" id="ARBA00022741"/>
    </source>
</evidence>
<proteinExistence type="predicted"/>
<dbReference type="PROSITE" id="PS50011">
    <property type="entry name" value="PROTEIN_KINASE_DOM"/>
    <property type="match status" value="1"/>
</dbReference>
<dbReference type="Gene3D" id="1.10.510.10">
    <property type="entry name" value="Transferase(Phosphotransferase) domain 1"/>
    <property type="match status" value="1"/>
</dbReference>
<protein>
    <recommendedName>
        <fullName evidence="1">non-specific serine/threonine protein kinase</fullName>
        <ecNumber evidence="1">2.7.11.1</ecNumber>
    </recommendedName>
</protein>
<dbReference type="AlphaFoldDB" id="A0A9P5THG1"/>